<proteinExistence type="predicted"/>
<feature type="region of interest" description="Disordered" evidence="1">
    <location>
        <begin position="1"/>
        <end position="26"/>
    </location>
</feature>
<accession>A0A560EUM8</accession>
<dbReference type="OrthoDB" id="8454456at2"/>
<evidence type="ECO:0000256" key="1">
    <source>
        <dbReference type="SAM" id="MobiDB-lite"/>
    </source>
</evidence>
<dbReference type="Pfam" id="PF18557">
    <property type="entry name" value="NepR"/>
    <property type="match status" value="1"/>
</dbReference>
<evidence type="ECO:0000313" key="4">
    <source>
        <dbReference type="Proteomes" id="UP000319859"/>
    </source>
</evidence>
<dbReference type="AlphaFoldDB" id="A0A560EUM8"/>
<dbReference type="InterPro" id="IPR041649">
    <property type="entry name" value="NepR"/>
</dbReference>
<name>A0A560EUM8_9PROT</name>
<comment type="caution">
    <text evidence="3">The sequence shown here is derived from an EMBL/GenBank/DDBJ whole genome shotgun (WGS) entry which is preliminary data.</text>
</comment>
<dbReference type="EMBL" id="VITN01000021">
    <property type="protein sequence ID" value="TWB13057.1"/>
    <property type="molecule type" value="Genomic_DNA"/>
</dbReference>
<evidence type="ECO:0000313" key="3">
    <source>
        <dbReference type="EMBL" id="TWB13057.1"/>
    </source>
</evidence>
<feature type="domain" description="Anti-sigma factor NepR" evidence="2">
    <location>
        <begin position="27"/>
        <end position="60"/>
    </location>
</feature>
<reference evidence="3 4" key="1">
    <citation type="submission" date="2019-06" db="EMBL/GenBank/DDBJ databases">
        <title>Genomic Encyclopedia of Type Strains, Phase IV (KMG-V): Genome sequencing to study the core and pangenomes of soil and plant-associated prokaryotes.</title>
        <authorList>
            <person name="Whitman W."/>
        </authorList>
    </citation>
    <scope>NUCLEOTIDE SEQUENCE [LARGE SCALE GENOMIC DNA]</scope>
    <source>
        <strain evidence="3 4">BR 11880</strain>
    </source>
</reference>
<gene>
    <name evidence="3" type="ORF">FBZ89_12124</name>
</gene>
<protein>
    <recommendedName>
        <fullName evidence="2">Anti-sigma factor NepR domain-containing protein</fullName>
    </recommendedName>
</protein>
<organism evidence="3 4">
    <name type="scientific">Nitrospirillum amazonense</name>
    <dbReference type="NCBI Taxonomy" id="28077"/>
    <lineage>
        <taxon>Bacteria</taxon>
        <taxon>Pseudomonadati</taxon>
        <taxon>Pseudomonadota</taxon>
        <taxon>Alphaproteobacteria</taxon>
        <taxon>Rhodospirillales</taxon>
        <taxon>Azospirillaceae</taxon>
        <taxon>Nitrospirillum</taxon>
    </lineage>
</organism>
<dbReference type="RefSeq" id="WP_145752960.1">
    <property type="nucleotide sequence ID" value="NZ_VITN01000021.1"/>
</dbReference>
<evidence type="ECO:0000259" key="2">
    <source>
        <dbReference type="Pfam" id="PF18557"/>
    </source>
</evidence>
<sequence>MTKQPKAPNGKRSLLTASTRRMPPGPQTVLDRGLREMFEDEAAEPVPQHLLDLVDNLHRKNRKH</sequence>
<dbReference type="Proteomes" id="UP000319859">
    <property type="component" value="Unassembled WGS sequence"/>
</dbReference>